<evidence type="ECO:0000256" key="1">
    <source>
        <dbReference type="ARBA" id="ARBA00004196"/>
    </source>
</evidence>
<keyword evidence="4" id="KW-1133">Transmembrane helix</keyword>
<dbReference type="Gene3D" id="2.40.50.100">
    <property type="match status" value="1"/>
</dbReference>
<comment type="caution">
    <text evidence="5">The sequence shown here is derived from an EMBL/GenBank/DDBJ whole genome shotgun (WGS) entry which is preliminary data.</text>
</comment>
<evidence type="ECO:0000256" key="3">
    <source>
        <dbReference type="SAM" id="Coils"/>
    </source>
</evidence>
<dbReference type="PANTHER" id="PTHR32347">
    <property type="entry name" value="EFFLUX SYSTEM COMPONENT YKNX-RELATED"/>
    <property type="match status" value="1"/>
</dbReference>
<evidence type="ECO:0000313" key="5">
    <source>
        <dbReference type="EMBL" id="KZL50436.1"/>
    </source>
</evidence>
<feature type="transmembrane region" description="Helical" evidence="4">
    <location>
        <begin position="20"/>
        <end position="37"/>
    </location>
</feature>
<proteinExistence type="predicted"/>
<gene>
    <name evidence="5" type="ORF">A2T98_07475</name>
</gene>
<evidence type="ECO:0000313" key="6">
    <source>
        <dbReference type="Proteomes" id="UP000076555"/>
    </source>
</evidence>
<keyword evidence="4" id="KW-0472">Membrane</keyword>
<dbReference type="InterPro" id="IPR050465">
    <property type="entry name" value="UPF0194_transport"/>
</dbReference>
<keyword evidence="2 3" id="KW-0175">Coiled coil</keyword>
<feature type="coiled-coil region" evidence="3">
    <location>
        <begin position="165"/>
        <end position="248"/>
    </location>
</feature>
<dbReference type="AlphaFoldDB" id="A0A166K140"/>
<reference evidence="5 6" key="1">
    <citation type="submission" date="2016-04" db="EMBL/GenBank/DDBJ databases">
        <title>Draft Genome Assembly of the Bloom-forming Cyanobacterium Nodularia spumigena Strain CENA596 in Shrimp Production Ponds.</title>
        <authorList>
            <person name="Popin R.V."/>
            <person name="Rigonato J."/>
            <person name="Abreu V.A."/>
            <person name="Andreote A.P."/>
            <person name="Silveira S.B."/>
            <person name="Odebrecht C."/>
            <person name="Fiore M.F."/>
        </authorList>
    </citation>
    <scope>NUCLEOTIDE SEQUENCE [LARGE SCALE GENOMIC DNA]</scope>
    <source>
        <strain evidence="5 6">CENA596</strain>
    </source>
</reference>
<dbReference type="NCBIfam" id="TIGR02971">
    <property type="entry name" value="heterocyst_DevB"/>
    <property type="match status" value="1"/>
</dbReference>
<dbReference type="PANTHER" id="PTHR32347:SF27">
    <property type="entry name" value="RND EFFLUX PUMP MEMBRANE FUSION PROTEIN BARREL-SANDWICH DOMAIN-CONTAINING PROTEIN"/>
    <property type="match status" value="1"/>
</dbReference>
<dbReference type="GO" id="GO:0030313">
    <property type="term" value="C:cell envelope"/>
    <property type="evidence" value="ECO:0007669"/>
    <property type="project" value="UniProtKB-SubCell"/>
</dbReference>
<evidence type="ECO:0000256" key="4">
    <source>
        <dbReference type="SAM" id="Phobius"/>
    </source>
</evidence>
<name>A0A166K140_NODSP</name>
<dbReference type="SUPFAM" id="SSF111369">
    <property type="entry name" value="HlyD-like secretion proteins"/>
    <property type="match status" value="2"/>
</dbReference>
<organism evidence="5 6">
    <name type="scientific">Nodularia spumigena CENA596</name>
    <dbReference type="NCBI Taxonomy" id="1819295"/>
    <lineage>
        <taxon>Bacteria</taxon>
        <taxon>Bacillati</taxon>
        <taxon>Cyanobacteriota</taxon>
        <taxon>Cyanophyceae</taxon>
        <taxon>Nostocales</taxon>
        <taxon>Nodulariaceae</taxon>
        <taxon>Nodularia</taxon>
    </lineage>
</organism>
<sequence length="402" mass="43586">MAANKERLLLTKPLGRWRIILAASITLATGLVTFYSFSQNRFSPQVPTSSANLPKATPTPVKLAVTALGRLQPEGEVTNLSAPNSVNGVRVEKTLVKEGEEVKAGQILAYLENYGRATTALQQALDQHEVAKARLAQVQSGAKPGDIAAQRAAIARLESQLKGDIAAQQATINRIQAEVDNAQSENNRYQQLYKDGAISASIADSKALQLKTVQQQLTEAKANLNRTQNTLQDQLKEAKARLNSISEVRTVDVELAKTEVNSAVTAIKQAQADQELTYLKSPINGQVLKIHAKTGEVINSSGFAEIGKISQMYVVAEVYQTDIQKVKVGQKATITSNAFPGKIQGTVSKIGWQIDRQSIFSLNPAADTDRRIVEVKISINDPADSQRVARLTNLQVDVAIQL</sequence>
<dbReference type="InterPro" id="IPR014315">
    <property type="entry name" value="ABC_heterocyst_DevB"/>
</dbReference>
<dbReference type="EMBL" id="LWAJ01000087">
    <property type="protein sequence ID" value="KZL50436.1"/>
    <property type="molecule type" value="Genomic_DNA"/>
</dbReference>
<dbReference type="Proteomes" id="UP000076555">
    <property type="component" value="Unassembled WGS sequence"/>
</dbReference>
<comment type="subcellular location">
    <subcellularLocation>
        <location evidence="1">Cell envelope</location>
    </subcellularLocation>
</comment>
<accession>A0A166K140</accession>
<dbReference type="OrthoDB" id="556614at2"/>
<dbReference type="PRINTS" id="PR01490">
    <property type="entry name" value="RTXTOXIND"/>
</dbReference>
<keyword evidence="4" id="KW-0812">Transmembrane</keyword>
<protein>
    <submittedName>
        <fullName evidence="5">ABC transporter permease</fullName>
    </submittedName>
</protein>
<evidence type="ECO:0000256" key="2">
    <source>
        <dbReference type="ARBA" id="ARBA00023054"/>
    </source>
</evidence>
<dbReference type="RefSeq" id="WP_063872207.1">
    <property type="nucleotide sequence ID" value="NZ_CAWMRI010000087.1"/>
</dbReference>
<dbReference type="Gene3D" id="2.40.30.170">
    <property type="match status" value="1"/>
</dbReference>